<dbReference type="KEGG" id="marq:MARGE09_P3005"/>
<dbReference type="RefSeq" id="WP_236983404.1">
    <property type="nucleotide sequence ID" value="NZ_AP023086.1"/>
</dbReference>
<proteinExistence type="inferred from homology"/>
<dbReference type="EMBL" id="AP023086">
    <property type="protein sequence ID" value="BCD98804.1"/>
    <property type="molecule type" value="Genomic_DNA"/>
</dbReference>
<dbReference type="NCBIfam" id="TIGR00634">
    <property type="entry name" value="recN"/>
    <property type="match status" value="1"/>
</dbReference>
<dbReference type="AlphaFoldDB" id="A0AAN1WJP0"/>
<comment type="function">
    <text evidence="1 9">May be involved in recombinational repair of damaged DNA.</text>
</comment>
<keyword evidence="5 9" id="KW-0227">DNA damage</keyword>
<comment type="similarity">
    <text evidence="2 9">Belongs to the RecN family.</text>
</comment>
<dbReference type="GO" id="GO:0006281">
    <property type="term" value="P:DNA repair"/>
    <property type="evidence" value="ECO:0007669"/>
    <property type="project" value="UniProtKB-KW"/>
</dbReference>
<accession>A0AAN1WJP0</accession>
<evidence type="ECO:0000256" key="5">
    <source>
        <dbReference type="ARBA" id="ARBA00022763"/>
    </source>
</evidence>
<evidence type="ECO:0000313" key="11">
    <source>
        <dbReference type="EMBL" id="BCD98804.1"/>
    </source>
</evidence>
<evidence type="ECO:0000313" key="12">
    <source>
        <dbReference type="Proteomes" id="UP001320119"/>
    </source>
</evidence>
<dbReference type="NCBIfam" id="NF008121">
    <property type="entry name" value="PRK10869.1"/>
    <property type="match status" value="1"/>
</dbReference>
<dbReference type="GO" id="GO:0005524">
    <property type="term" value="F:ATP binding"/>
    <property type="evidence" value="ECO:0007669"/>
    <property type="project" value="UniProtKB-KW"/>
</dbReference>
<gene>
    <name evidence="11" type="ORF">MARGE09_P3005</name>
</gene>
<protein>
    <recommendedName>
        <fullName evidence="3 9">DNA repair protein RecN</fullName>
    </recommendedName>
    <alternativeName>
        <fullName evidence="8 9">Recombination protein N</fullName>
    </alternativeName>
</protein>
<evidence type="ECO:0000256" key="9">
    <source>
        <dbReference type="PIRNR" id="PIRNR003128"/>
    </source>
</evidence>
<dbReference type="InterPro" id="IPR004604">
    <property type="entry name" value="DNA_recomb/repair_RecN"/>
</dbReference>
<evidence type="ECO:0000256" key="2">
    <source>
        <dbReference type="ARBA" id="ARBA00009441"/>
    </source>
</evidence>
<dbReference type="GO" id="GO:0006310">
    <property type="term" value="P:DNA recombination"/>
    <property type="evidence" value="ECO:0007669"/>
    <property type="project" value="InterPro"/>
</dbReference>
<feature type="domain" description="RecF/RecN/SMC N-terminal" evidence="10">
    <location>
        <begin position="2"/>
        <end position="509"/>
    </location>
</feature>
<dbReference type="SUPFAM" id="SSF52540">
    <property type="entry name" value="P-loop containing nucleoside triphosphate hydrolases"/>
    <property type="match status" value="1"/>
</dbReference>
<dbReference type="PIRSF" id="PIRSF003128">
    <property type="entry name" value="RecN"/>
    <property type="match status" value="1"/>
</dbReference>
<evidence type="ECO:0000256" key="4">
    <source>
        <dbReference type="ARBA" id="ARBA00022741"/>
    </source>
</evidence>
<dbReference type="InterPro" id="IPR003395">
    <property type="entry name" value="RecF/RecN/SMC_N"/>
</dbReference>
<dbReference type="PANTHER" id="PTHR11059">
    <property type="entry name" value="DNA REPAIR PROTEIN RECN"/>
    <property type="match status" value="1"/>
</dbReference>
<keyword evidence="7 9" id="KW-0234">DNA repair</keyword>
<dbReference type="Pfam" id="PF02463">
    <property type="entry name" value="SMC_N"/>
    <property type="match status" value="1"/>
</dbReference>
<keyword evidence="6" id="KW-0067">ATP-binding</keyword>
<dbReference type="GO" id="GO:0009432">
    <property type="term" value="P:SOS response"/>
    <property type="evidence" value="ECO:0007669"/>
    <property type="project" value="TreeGrafter"/>
</dbReference>
<sequence>MLSHLNVHNYTLVDSLDLELQPGLTTLTGETGAGKSLLLDAIGLAIGSKARGEAIHDTTANAEVSALFDLGDQPHIKQWLEQHDISINDNECLLKRVITPQGRSRCSINGHSATLSQLQELGRKLVNIHGQHEHQALLSPQTQRRLLDRFGAYPQLTDATELAFKHWRKAELALNQAQELADSQGAQYQLLKYQVDELALLELNENEVKSLEGQQKRLANTEAMQATCAAIIHSGRDSEHSLQTQLHWCTSQLQSLTKHDPSFNDASEMLKTALINIEEAIESIDNTAQNYNAEDSNLSAIEERLSTIYTVARKHKVQPGALHEHYQTLCTELEQLECSDEHIAALKQAAEGALETYNAHAIKLHDARLKASKRLCKAIGQRLKALNMEHASFYIDFEAHDSPHPHGNHGVKFLITTIPGKPAGALHKIASGGELSRISLAIQVVTAATQTTPTLIFDEVDAGIGGTTGDTVGTLLRELGGKAQVLCVTHLAQVASKAHNHLNVRKTKQRGTIRSQITALCGDDIVAEISRMVGGPIDSNEALAHARQMMTTH</sequence>
<evidence type="ECO:0000256" key="6">
    <source>
        <dbReference type="ARBA" id="ARBA00022840"/>
    </source>
</evidence>
<dbReference type="Proteomes" id="UP001320119">
    <property type="component" value="Chromosome"/>
</dbReference>
<evidence type="ECO:0000256" key="3">
    <source>
        <dbReference type="ARBA" id="ARBA00021315"/>
    </source>
</evidence>
<keyword evidence="12" id="KW-1185">Reference proteome</keyword>
<dbReference type="InterPro" id="IPR027417">
    <property type="entry name" value="P-loop_NTPase"/>
</dbReference>
<reference evidence="11 12" key="1">
    <citation type="journal article" date="2022" name="IScience">
        <title>An ultrasensitive nanofiber-based assay for enzymatic hydrolysis and deep-sea microbial degradation of cellulose.</title>
        <authorList>
            <person name="Tsudome M."/>
            <person name="Tachioka M."/>
            <person name="Miyazaki M."/>
            <person name="Uchimura K."/>
            <person name="Tsuda M."/>
            <person name="Takaki Y."/>
            <person name="Deguchi S."/>
        </authorList>
    </citation>
    <scope>NUCLEOTIDE SEQUENCE [LARGE SCALE GENOMIC DNA]</scope>
    <source>
        <strain evidence="11 12">GE09</strain>
    </source>
</reference>
<keyword evidence="4" id="KW-0547">Nucleotide-binding</keyword>
<dbReference type="GO" id="GO:0043590">
    <property type="term" value="C:bacterial nucleoid"/>
    <property type="evidence" value="ECO:0007669"/>
    <property type="project" value="TreeGrafter"/>
</dbReference>
<dbReference type="CDD" id="cd03241">
    <property type="entry name" value="ABC_RecN"/>
    <property type="match status" value="1"/>
</dbReference>
<evidence type="ECO:0000256" key="1">
    <source>
        <dbReference type="ARBA" id="ARBA00003618"/>
    </source>
</evidence>
<evidence type="ECO:0000259" key="10">
    <source>
        <dbReference type="Pfam" id="PF02463"/>
    </source>
</evidence>
<organism evidence="11 12">
    <name type="scientific">Marinagarivorans cellulosilyticus</name>
    <dbReference type="NCBI Taxonomy" id="2721545"/>
    <lineage>
        <taxon>Bacteria</taxon>
        <taxon>Pseudomonadati</taxon>
        <taxon>Pseudomonadota</taxon>
        <taxon>Gammaproteobacteria</taxon>
        <taxon>Cellvibrionales</taxon>
        <taxon>Cellvibrionaceae</taxon>
        <taxon>Marinagarivorans</taxon>
    </lineage>
</organism>
<evidence type="ECO:0000256" key="8">
    <source>
        <dbReference type="ARBA" id="ARBA00033408"/>
    </source>
</evidence>
<evidence type="ECO:0000256" key="7">
    <source>
        <dbReference type="ARBA" id="ARBA00023204"/>
    </source>
</evidence>
<name>A0AAN1WJP0_9GAMM</name>
<dbReference type="PANTHER" id="PTHR11059:SF0">
    <property type="entry name" value="DNA REPAIR PROTEIN RECN"/>
    <property type="match status" value="1"/>
</dbReference>
<dbReference type="FunFam" id="3.40.50.300:FF:000319">
    <property type="entry name" value="DNA repair protein RecN"/>
    <property type="match status" value="1"/>
</dbReference>
<dbReference type="Gene3D" id="3.40.50.300">
    <property type="entry name" value="P-loop containing nucleotide triphosphate hydrolases"/>
    <property type="match status" value="2"/>
</dbReference>